<proteinExistence type="predicted"/>
<dbReference type="Pfam" id="PF12969">
    <property type="entry name" value="DUF3857"/>
    <property type="match status" value="1"/>
</dbReference>
<evidence type="ECO:0000259" key="1">
    <source>
        <dbReference type="Pfam" id="PF01841"/>
    </source>
</evidence>
<accession>A0A4R8DTR6</accession>
<dbReference type="AlphaFoldDB" id="A0A4R8DTR6"/>
<sequence>MASCKQYIRWALLGLTGWGSVRAQSLEELRARYPGDNAVILDYQSDTRFFMDAGVPKAETKITEKLMILDDKANGLFNKYEVYHGDFTTVDHLDAYTDVPGGKRLRVAGVKTENAEDRDVFYDDIKRTVFDFPSLSQGAIAYVSYTETQKELHLFSPFYFIRYIPVVHETYHVTYPSDMEVRYDVRNDPGSLVHVSKEKHGLTFTADNVKPETSFADAPPPAWYEPHVIVRLGAYKDEAGQRVSFLDSLKDLYAWDYGFIGRMDSISDGQLRLLVDSLTQGLTTPEAKAASIYHWVQHHIRYVAFEDGLEGFIPRPAALVCNRRFGDCKDMASLLTALLRMAGLQAYFTWIGTRDIPYDHTDLPLPLCDNHMISTFRSGDRWIFLDGTDPNCIFGYPSAFIQGKQALVALSPDAYKTLRVPVVGADSSLVTDSTFIAWTGSGLKGSSSVYYKGYYGSDVCDHLLFKDTSDARDYVKYRMGKGSNKFILNDYAIRYLDDTRKLVNIQAGFDIPGYGKTIGSELYINLNLEKFFTGSTIIDTSLRKVPMARDYESVIDQFTVFDIPQGYELSYLPKDFAYSDDNMDFSIRYTQKTGQVICRQTYSDKTLLMESKDFPRWNGAVKQILNHYKEQLVFVKKNGL</sequence>
<dbReference type="RefSeq" id="WP_133994362.1">
    <property type="nucleotide sequence ID" value="NZ_SODV01000001.1"/>
</dbReference>
<protein>
    <submittedName>
        <fullName evidence="3">Transglutaminase superfamily protein</fullName>
    </submittedName>
</protein>
<dbReference type="InterPro" id="IPR002931">
    <property type="entry name" value="Transglutaminase-like"/>
</dbReference>
<dbReference type="OrthoDB" id="8595007at2"/>
<dbReference type="Gene3D" id="3.10.620.30">
    <property type="match status" value="1"/>
</dbReference>
<reference evidence="3 4" key="1">
    <citation type="submission" date="2019-03" db="EMBL/GenBank/DDBJ databases">
        <title>Genomic Encyclopedia of Type Strains, Phase IV (KMG-IV): sequencing the most valuable type-strain genomes for metagenomic binning, comparative biology and taxonomic classification.</title>
        <authorList>
            <person name="Goeker M."/>
        </authorList>
    </citation>
    <scope>NUCLEOTIDE SEQUENCE [LARGE SCALE GENOMIC DNA]</scope>
    <source>
        <strain evidence="3 4">DSM 100059</strain>
    </source>
</reference>
<dbReference type="Proteomes" id="UP000294498">
    <property type="component" value="Unassembled WGS sequence"/>
</dbReference>
<evidence type="ECO:0000259" key="2">
    <source>
        <dbReference type="Pfam" id="PF12969"/>
    </source>
</evidence>
<organism evidence="3 4">
    <name type="scientific">Dinghuibacter silviterrae</name>
    <dbReference type="NCBI Taxonomy" id="1539049"/>
    <lineage>
        <taxon>Bacteria</taxon>
        <taxon>Pseudomonadati</taxon>
        <taxon>Bacteroidota</taxon>
        <taxon>Chitinophagia</taxon>
        <taxon>Chitinophagales</taxon>
        <taxon>Chitinophagaceae</taxon>
        <taxon>Dinghuibacter</taxon>
    </lineage>
</organism>
<feature type="domain" description="Transglutaminase-like" evidence="1">
    <location>
        <begin position="274"/>
        <end position="386"/>
    </location>
</feature>
<comment type="caution">
    <text evidence="3">The sequence shown here is derived from an EMBL/GenBank/DDBJ whole genome shotgun (WGS) entry which is preliminary data.</text>
</comment>
<evidence type="ECO:0000313" key="4">
    <source>
        <dbReference type="Proteomes" id="UP000294498"/>
    </source>
</evidence>
<evidence type="ECO:0000313" key="3">
    <source>
        <dbReference type="EMBL" id="TDX01722.1"/>
    </source>
</evidence>
<dbReference type="SUPFAM" id="SSF54001">
    <property type="entry name" value="Cysteine proteinases"/>
    <property type="match status" value="1"/>
</dbReference>
<dbReference type="Gene3D" id="2.60.120.1130">
    <property type="match status" value="1"/>
</dbReference>
<keyword evidence="4" id="KW-1185">Reference proteome</keyword>
<dbReference type="Pfam" id="PF01841">
    <property type="entry name" value="Transglut_core"/>
    <property type="match status" value="1"/>
</dbReference>
<feature type="domain" description="DUF3857" evidence="2">
    <location>
        <begin position="66"/>
        <end position="211"/>
    </location>
</feature>
<gene>
    <name evidence="3" type="ORF">EDB95_2764</name>
</gene>
<name>A0A4R8DTR6_9BACT</name>
<dbReference type="Gene3D" id="2.60.40.3140">
    <property type="match status" value="1"/>
</dbReference>
<dbReference type="EMBL" id="SODV01000001">
    <property type="protein sequence ID" value="TDX01722.1"/>
    <property type="molecule type" value="Genomic_DNA"/>
</dbReference>
<dbReference type="InterPro" id="IPR024618">
    <property type="entry name" value="DUF3857"/>
</dbReference>
<dbReference type="InterPro" id="IPR038765">
    <property type="entry name" value="Papain-like_cys_pep_sf"/>
</dbReference>